<dbReference type="AlphaFoldDB" id="A0A5C5X4W2"/>
<dbReference type="SFLD" id="SFLDS00003">
    <property type="entry name" value="Haloacid_Dehalogenase"/>
    <property type="match status" value="1"/>
</dbReference>
<dbReference type="PANTHER" id="PTHR18901">
    <property type="entry name" value="2-DEOXYGLUCOSE-6-PHOSPHATE PHOSPHATASE 2"/>
    <property type="match status" value="1"/>
</dbReference>
<dbReference type="Pfam" id="PF13419">
    <property type="entry name" value="HAD_2"/>
    <property type="match status" value="1"/>
</dbReference>
<name>A0A5C5X4W2_9PLAN</name>
<keyword evidence="2" id="KW-1185">Reference proteome</keyword>
<dbReference type="RefSeq" id="WP_231740720.1">
    <property type="nucleotide sequence ID" value="NZ_SIHI01000001.1"/>
</dbReference>
<dbReference type="NCBIfam" id="TIGR01549">
    <property type="entry name" value="HAD-SF-IA-v1"/>
    <property type="match status" value="1"/>
</dbReference>
<protein>
    <submittedName>
        <fullName evidence="1">Phosphorylated carbohydrates phosphatase</fullName>
        <ecNumber evidence="1">3.1.3.-</ecNumber>
    </submittedName>
</protein>
<dbReference type="SFLD" id="SFLDG01129">
    <property type="entry name" value="C1.5:_HAD__Beta-PGM__Phosphata"/>
    <property type="match status" value="1"/>
</dbReference>
<proteinExistence type="predicted"/>
<evidence type="ECO:0000313" key="2">
    <source>
        <dbReference type="Proteomes" id="UP000317243"/>
    </source>
</evidence>
<evidence type="ECO:0000313" key="1">
    <source>
        <dbReference type="EMBL" id="TWT58046.1"/>
    </source>
</evidence>
<accession>A0A5C5X4W2</accession>
<dbReference type="Proteomes" id="UP000317243">
    <property type="component" value="Unassembled WGS sequence"/>
</dbReference>
<gene>
    <name evidence="1" type="ORF">KOR42_14150</name>
</gene>
<dbReference type="NCBIfam" id="TIGR01509">
    <property type="entry name" value="HAD-SF-IA-v3"/>
    <property type="match status" value="1"/>
</dbReference>
<comment type="caution">
    <text evidence="1">The sequence shown here is derived from an EMBL/GenBank/DDBJ whole genome shotgun (WGS) entry which is preliminary data.</text>
</comment>
<dbReference type="EC" id="3.1.3.-" evidence="1"/>
<dbReference type="PRINTS" id="PR00413">
    <property type="entry name" value="HADHALOGNASE"/>
</dbReference>
<keyword evidence="1" id="KW-0378">Hydrolase</keyword>
<dbReference type="Gene3D" id="3.40.50.1000">
    <property type="entry name" value="HAD superfamily/HAD-like"/>
    <property type="match status" value="1"/>
</dbReference>
<dbReference type="SFLD" id="SFLDG01135">
    <property type="entry name" value="C1.5.6:_HAD__Beta-PGM__Phospha"/>
    <property type="match status" value="1"/>
</dbReference>
<organism evidence="1 2">
    <name type="scientific">Thalassoglobus neptunius</name>
    <dbReference type="NCBI Taxonomy" id="1938619"/>
    <lineage>
        <taxon>Bacteria</taxon>
        <taxon>Pseudomonadati</taxon>
        <taxon>Planctomycetota</taxon>
        <taxon>Planctomycetia</taxon>
        <taxon>Planctomycetales</taxon>
        <taxon>Planctomycetaceae</taxon>
        <taxon>Thalassoglobus</taxon>
    </lineage>
</organism>
<dbReference type="InterPro" id="IPR023214">
    <property type="entry name" value="HAD_sf"/>
</dbReference>
<dbReference type="InterPro" id="IPR041492">
    <property type="entry name" value="HAD_2"/>
</dbReference>
<dbReference type="SUPFAM" id="SSF56784">
    <property type="entry name" value="HAD-like"/>
    <property type="match status" value="1"/>
</dbReference>
<dbReference type="GO" id="GO:0016787">
    <property type="term" value="F:hydrolase activity"/>
    <property type="evidence" value="ECO:0007669"/>
    <property type="project" value="UniProtKB-KW"/>
</dbReference>
<dbReference type="Gene3D" id="1.10.150.240">
    <property type="entry name" value="Putative phosphatase, domain 2"/>
    <property type="match status" value="1"/>
</dbReference>
<sequence length="218" mass="24548">MSKPEIRAVAFDLDGLMFNTEEVFNRTGTEVLRRRGKVPHPELFLSMMGRRADEAFQVMIDMMELTDSIPELKLESEEVFGVFLDEMVAPMPGLLDLLDRIEQRNLPKAVATSSHRDFLEKLLNRFELMDRFHHTLTAEDVSLGKPHPEIYLTAAERLNVRPEQMLVLEDSENGTLAAAAAGAHVISVPHEISRHHDFSKAKGIATSLADPVIHDLLI</sequence>
<reference evidence="1 2" key="1">
    <citation type="submission" date="2019-02" db="EMBL/GenBank/DDBJ databases">
        <title>Deep-cultivation of Planctomycetes and their phenomic and genomic characterization uncovers novel biology.</title>
        <authorList>
            <person name="Wiegand S."/>
            <person name="Jogler M."/>
            <person name="Boedeker C."/>
            <person name="Pinto D."/>
            <person name="Vollmers J."/>
            <person name="Rivas-Marin E."/>
            <person name="Kohn T."/>
            <person name="Peeters S.H."/>
            <person name="Heuer A."/>
            <person name="Rast P."/>
            <person name="Oberbeckmann S."/>
            <person name="Bunk B."/>
            <person name="Jeske O."/>
            <person name="Meyerdierks A."/>
            <person name="Storesund J.E."/>
            <person name="Kallscheuer N."/>
            <person name="Luecker S."/>
            <person name="Lage O.M."/>
            <person name="Pohl T."/>
            <person name="Merkel B.J."/>
            <person name="Hornburger P."/>
            <person name="Mueller R.-W."/>
            <person name="Bruemmer F."/>
            <person name="Labrenz M."/>
            <person name="Spormann A.M."/>
            <person name="Op Den Camp H."/>
            <person name="Overmann J."/>
            <person name="Amann R."/>
            <person name="Jetten M.S.M."/>
            <person name="Mascher T."/>
            <person name="Medema M.H."/>
            <person name="Devos D.P."/>
            <person name="Kaster A.-K."/>
            <person name="Ovreas L."/>
            <person name="Rohde M."/>
            <person name="Galperin M.Y."/>
            <person name="Jogler C."/>
        </authorList>
    </citation>
    <scope>NUCLEOTIDE SEQUENCE [LARGE SCALE GENOMIC DNA]</scope>
    <source>
        <strain evidence="1 2">KOR42</strain>
    </source>
</reference>
<dbReference type="PANTHER" id="PTHR18901:SF38">
    <property type="entry name" value="PSEUDOURIDINE-5'-PHOSPHATASE"/>
    <property type="match status" value="1"/>
</dbReference>
<dbReference type="EMBL" id="SIHI01000001">
    <property type="protein sequence ID" value="TWT58046.1"/>
    <property type="molecule type" value="Genomic_DNA"/>
</dbReference>
<dbReference type="InterPro" id="IPR006439">
    <property type="entry name" value="HAD-SF_hydro_IA"/>
</dbReference>
<dbReference type="InterPro" id="IPR036412">
    <property type="entry name" value="HAD-like_sf"/>
</dbReference>
<dbReference type="InterPro" id="IPR023198">
    <property type="entry name" value="PGP-like_dom2"/>
</dbReference>